<feature type="transmembrane region" description="Helical" evidence="1">
    <location>
        <begin position="336"/>
        <end position="359"/>
    </location>
</feature>
<keyword evidence="1" id="KW-0472">Membrane</keyword>
<dbReference type="EMBL" id="LBTH01000030">
    <property type="protein sequence ID" value="KKQ35255.1"/>
    <property type="molecule type" value="Genomic_DNA"/>
</dbReference>
<accession>A0A0G0H9P6</accession>
<keyword evidence="1" id="KW-0812">Transmembrane</keyword>
<organism evidence="2 3">
    <name type="scientific">candidate division WS6 bacterium GW2011_GWA2_37_6</name>
    <dbReference type="NCBI Taxonomy" id="1619087"/>
    <lineage>
        <taxon>Bacteria</taxon>
        <taxon>Candidatus Dojkabacteria</taxon>
    </lineage>
</organism>
<gene>
    <name evidence="2" type="ORF">US52_C0030G0007</name>
</gene>
<dbReference type="AlphaFoldDB" id="A0A0G0H9P6"/>
<evidence type="ECO:0000313" key="2">
    <source>
        <dbReference type="EMBL" id="KKQ35255.1"/>
    </source>
</evidence>
<evidence type="ECO:0000313" key="3">
    <source>
        <dbReference type="Proteomes" id="UP000034852"/>
    </source>
</evidence>
<feature type="transmembrane region" description="Helical" evidence="1">
    <location>
        <begin position="37"/>
        <end position="58"/>
    </location>
</feature>
<name>A0A0G0H9P6_9BACT</name>
<feature type="transmembrane region" description="Helical" evidence="1">
    <location>
        <begin position="276"/>
        <end position="298"/>
    </location>
</feature>
<protein>
    <submittedName>
        <fullName evidence="2">Uncharacterized protein</fullName>
    </submittedName>
</protein>
<dbReference type="InterPro" id="IPR012430">
    <property type="entry name" value="TMEM43_fam"/>
</dbReference>
<feature type="transmembrane region" description="Helical" evidence="1">
    <location>
        <begin position="310"/>
        <end position="330"/>
    </location>
</feature>
<evidence type="ECO:0000256" key="1">
    <source>
        <dbReference type="SAM" id="Phobius"/>
    </source>
</evidence>
<reference evidence="2 3" key="1">
    <citation type="journal article" date="2015" name="Nature">
        <title>rRNA introns, odd ribosomes, and small enigmatic genomes across a large radiation of phyla.</title>
        <authorList>
            <person name="Brown C.T."/>
            <person name="Hug L.A."/>
            <person name="Thomas B.C."/>
            <person name="Sharon I."/>
            <person name="Castelle C.J."/>
            <person name="Singh A."/>
            <person name="Wilkins M.J."/>
            <person name="Williams K.H."/>
            <person name="Banfield J.F."/>
        </authorList>
    </citation>
    <scope>NUCLEOTIDE SEQUENCE [LARGE SCALE GENOMIC DNA]</scope>
</reference>
<comment type="caution">
    <text evidence="2">The sequence shown here is derived from an EMBL/GenBank/DDBJ whole genome shotgun (WGS) entry which is preliminary data.</text>
</comment>
<sequence length="363" mass="39591">MSETKVVRASSERVVSSKVIGSSNPLARGFRRLTGSIAGISSGCVMLFIAIGLIIAAVKAVPDNSRKVEDLKLLTPEEAVAQKDGLVKVEGKPEVSAAATLTYKTKNEFGQEVPQTFDQGALYVKAEFQIYEQQKEVTTSTQTVTQDGKDVEQTSEKTEITEDWVTKNTTEKFAVFTMGGITIDTDGIDTRFDLKSSTIESVVLPEGDTPQVYENPTDQVGDTRLIIQYVVADEDFIVIGNIDDKEIHGGDVNMISDYSDSELISKLKGEESAMRWVIRIVAWLLLTAGFSSIVGPVLVLTNLIPGVNKIVGCVTFIVFGMLSAGIILLITFAVNYWWLVILCIVLFMALLGGLGIYLLTKKK</sequence>
<dbReference type="Proteomes" id="UP000034852">
    <property type="component" value="Unassembled WGS sequence"/>
</dbReference>
<keyword evidence="1" id="KW-1133">Transmembrane helix</keyword>
<proteinExistence type="predicted"/>
<dbReference type="Pfam" id="PF07787">
    <property type="entry name" value="TMEM43"/>
    <property type="match status" value="1"/>
</dbReference>